<evidence type="ECO:0000313" key="2">
    <source>
        <dbReference type="EMBL" id="NYB75476.1"/>
    </source>
</evidence>
<proteinExistence type="predicted"/>
<dbReference type="CDD" id="cd04301">
    <property type="entry name" value="NAT_SF"/>
    <property type="match status" value="1"/>
</dbReference>
<dbReference type="Proteomes" id="UP000611629">
    <property type="component" value="Unassembled WGS sequence"/>
</dbReference>
<gene>
    <name evidence="2" type="ORF">HZF24_15105</name>
</gene>
<evidence type="ECO:0000313" key="3">
    <source>
        <dbReference type="Proteomes" id="UP000611629"/>
    </source>
</evidence>
<protein>
    <submittedName>
        <fullName evidence="2">GNAT family N-acetyltransferase</fullName>
    </submittedName>
</protein>
<dbReference type="AlphaFoldDB" id="A0A974BMB4"/>
<dbReference type="InterPro" id="IPR000182">
    <property type="entry name" value="GNAT_dom"/>
</dbReference>
<evidence type="ECO:0000259" key="1">
    <source>
        <dbReference type="PROSITE" id="PS51186"/>
    </source>
</evidence>
<comment type="caution">
    <text evidence="2">The sequence shown here is derived from an EMBL/GenBank/DDBJ whole genome shotgun (WGS) entry which is preliminary data.</text>
</comment>
<dbReference type="Pfam" id="PF00583">
    <property type="entry name" value="Acetyltransf_1"/>
    <property type="match status" value="1"/>
</dbReference>
<dbReference type="PROSITE" id="PS51186">
    <property type="entry name" value="GNAT"/>
    <property type="match status" value="1"/>
</dbReference>
<dbReference type="SUPFAM" id="SSF55729">
    <property type="entry name" value="Acyl-CoA N-acyltransferases (Nat)"/>
    <property type="match status" value="1"/>
</dbReference>
<feature type="domain" description="N-acetyltransferase" evidence="1">
    <location>
        <begin position="8"/>
        <end position="164"/>
    </location>
</feature>
<sequence>MFFELKDFCIDLVESKDLDEIAEVYNSNKQFLKSHMNRERVTNEWILQELESMKKSGFYSCKIVEIKSGEIIGIIDFKAGEEVYLSLLMLKDNFKGKGFGNLIFQYFEEYAKSQKSKCIRIDVVTDYDNSVLDFWINNGFAKVEDIELNWTEKILPAVVMRKYI</sequence>
<dbReference type="GO" id="GO:0016747">
    <property type="term" value="F:acyltransferase activity, transferring groups other than amino-acyl groups"/>
    <property type="evidence" value="ECO:0007669"/>
    <property type="project" value="InterPro"/>
</dbReference>
<organism evidence="2 3">
    <name type="scientific">Sedimentibacter hydroxybenzoicus DSM 7310</name>
    <dbReference type="NCBI Taxonomy" id="1123245"/>
    <lineage>
        <taxon>Bacteria</taxon>
        <taxon>Bacillati</taxon>
        <taxon>Bacillota</taxon>
        <taxon>Tissierellia</taxon>
        <taxon>Sedimentibacter</taxon>
    </lineage>
</organism>
<accession>A0A974BMB4</accession>
<dbReference type="Gene3D" id="3.40.630.30">
    <property type="match status" value="1"/>
</dbReference>
<dbReference type="RefSeq" id="WP_179239180.1">
    <property type="nucleotide sequence ID" value="NZ_JACBNQ010000022.1"/>
</dbReference>
<reference evidence="2" key="1">
    <citation type="submission" date="2020-07" db="EMBL/GenBank/DDBJ databases">
        <title>Genomic analysis of a strain of Sedimentibacter Hydroxybenzoicus DSM7310.</title>
        <authorList>
            <person name="Ma S."/>
        </authorList>
    </citation>
    <scope>NUCLEOTIDE SEQUENCE</scope>
    <source>
        <strain evidence="2">DSM 7310</strain>
    </source>
</reference>
<dbReference type="InterPro" id="IPR016181">
    <property type="entry name" value="Acyl_CoA_acyltransferase"/>
</dbReference>
<dbReference type="EMBL" id="JACBNQ010000022">
    <property type="protein sequence ID" value="NYB75476.1"/>
    <property type="molecule type" value="Genomic_DNA"/>
</dbReference>
<name>A0A974BMB4_SEDHY</name>
<keyword evidence="3" id="KW-1185">Reference proteome</keyword>